<accession>A0A1Q6SKB6</accession>
<proteinExistence type="predicted"/>
<sequence length="112" mass="13256">MKTDEKITLWSERIHEFQFSGQTCKTWCQEHHVPVSSMNYWMRKLKKLDEQSDTDMIFAKMPTEKEISKNETLNISPSPVRIFITNAIRIEVMPECPPEFFRILIQGLKDHA</sequence>
<evidence type="ECO:0000313" key="2">
    <source>
        <dbReference type="Proteomes" id="UP000284465"/>
    </source>
</evidence>
<protein>
    <recommendedName>
        <fullName evidence="3">IS66 family insertion sequence element accessory protein TnpB</fullName>
    </recommendedName>
</protein>
<evidence type="ECO:0008006" key="3">
    <source>
        <dbReference type="Google" id="ProtNLM"/>
    </source>
</evidence>
<comment type="caution">
    <text evidence="1">The sequence shown here is derived from an EMBL/GenBank/DDBJ whole genome shotgun (WGS) entry which is preliminary data.</text>
</comment>
<dbReference type="AlphaFoldDB" id="A0A1Q6SKB6"/>
<organism evidence="1 2">
    <name type="scientific">Roseburia intestinalis</name>
    <dbReference type="NCBI Taxonomy" id="166486"/>
    <lineage>
        <taxon>Bacteria</taxon>
        <taxon>Bacillati</taxon>
        <taxon>Bacillota</taxon>
        <taxon>Clostridia</taxon>
        <taxon>Lachnospirales</taxon>
        <taxon>Lachnospiraceae</taxon>
        <taxon>Roseburia</taxon>
    </lineage>
</organism>
<name>A0A1Q6SKB6_9FIRM</name>
<evidence type="ECO:0000313" key="1">
    <source>
        <dbReference type="EMBL" id="RHA64682.1"/>
    </source>
</evidence>
<dbReference type="EMBL" id="QSFP01000029">
    <property type="protein sequence ID" value="RHA64682.1"/>
    <property type="molecule type" value="Genomic_DNA"/>
</dbReference>
<dbReference type="NCBIfam" id="NF047593">
    <property type="entry name" value="IS66_ISAeme5_TnpA"/>
    <property type="match status" value="1"/>
</dbReference>
<dbReference type="RefSeq" id="WP_118592312.1">
    <property type="nucleotide sequence ID" value="NZ_JADNJF010000005.1"/>
</dbReference>
<reference evidence="1 2" key="1">
    <citation type="submission" date="2018-08" db="EMBL/GenBank/DDBJ databases">
        <title>A genome reference for cultivated species of the human gut microbiota.</title>
        <authorList>
            <person name="Zou Y."/>
            <person name="Xue W."/>
            <person name="Luo G."/>
        </authorList>
    </citation>
    <scope>NUCLEOTIDE SEQUENCE [LARGE SCALE GENOMIC DNA]</scope>
    <source>
        <strain evidence="1 2">AM43-11</strain>
    </source>
</reference>
<dbReference type="Proteomes" id="UP000284465">
    <property type="component" value="Unassembled WGS sequence"/>
</dbReference>
<gene>
    <name evidence="1" type="ORF">DW927_17315</name>
</gene>